<dbReference type="PANTHER" id="PTHR10073">
    <property type="entry name" value="DNA MISMATCH REPAIR PROTEIN MLH, PMS, MUTL"/>
    <property type="match status" value="1"/>
</dbReference>
<dbReference type="SUPFAM" id="SSF118116">
    <property type="entry name" value="DNA mismatch repair protein MutL"/>
    <property type="match status" value="1"/>
</dbReference>
<evidence type="ECO:0000256" key="2">
    <source>
        <dbReference type="ARBA" id="ARBA00022763"/>
    </source>
</evidence>
<dbReference type="InterPro" id="IPR037198">
    <property type="entry name" value="MutL_C_sf"/>
</dbReference>
<dbReference type="EMBL" id="CP119964">
    <property type="protein sequence ID" value="WFD40741.1"/>
    <property type="molecule type" value="Genomic_DNA"/>
</dbReference>
<dbReference type="SUPFAM" id="SSF54211">
    <property type="entry name" value="Ribosomal protein S5 domain 2-like"/>
    <property type="match status" value="1"/>
</dbReference>
<dbReference type="InterPro" id="IPR014790">
    <property type="entry name" value="MutL_C"/>
</dbReference>
<dbReference type="SMART" id="SM01340">
    <property type="entry name" value="DNA_mis_repair"/>
    <property type="match status" value="1"/>
</dbReference>
<keyword evidence="6" id="KW-0547">Nucleotide-binding</keyword>
<keyword evidence="7" id="KW-1185">Reference proteome</keyword>
<dbReference type="GO" id="GO:0140664">
    <property type="term" value="F:ATP-dependent DNA damage sensor activity"/>
    <property type="evidence" value="ECO:0007669"/>
    <property type="project" value="InterPro"/>
</dbReference>
<evidence type="ECO:0000259" key="4">
    <source>
        <dbReference type="SMART" id="SM00853"/>
    </source>
</evidence>
<evidence type="ECO:0000313" key="6">
    <source>
        <dbReference type="EMBL" id="WFD40741.1"/>
    </source>
</evidence>
<dbReference type="PROSITE" id="PS00058">
    <property type="entry name" value="DNA_MISMATCH_REPAIR_1"/>
    <property type="match status" value="1"/>
</dbReference>
<dbReference type="InterPro" id="IPR036890">
    <property type="entry name" value="HATPase_C_sf"/>
</dbReference>
<protein>
    <submittedName>
        <fullName evidence="6">ATP-binding mismatch repair protein</fullName>
    </submittedName>
</protein>
<dbReference type="GO" id="GO:0006298">
    <property type="term" value="P:mismatch repair"/>
    <property type="evidence" value="ECO:0007669"/>
    <property type="project" value="InterPro"/>
</dbReference>
<dbReference type="Pfam" id="PF08676">
    <property type="entry name" value="MutL_C"/>
    <property type="match status" value="1"/>
</dbReference>
<feature type="compositionally biased region" description="Polar residues" evidence="3">
    <location>
        <begin position="461"/>
        <end position="482"/>
    </location>
</feature>
<dbReference type="InterPro" id="IPR013507">
    <property type="entry name" value="DNA_mismatch_S5_2-like"/>
</dbReference>
<evidence type="ECO:0000259" key="5">
    <source>
        <dbReference type="SMART" id="SM01340"/>
    </source>
</evidence>
<evidence type="ECO:0000256" key="3">
    <source>
        <dbReference type="SAM" id="MobiDB-lite"/>
    </source>
</evidence>
<dbReference type="Gene3D" id="3.30.1540.20">
    <property type="entry name" value="MutL, C-terminal domain, dimerisation subdomain"/>
    <property type="match status" value="1"/>
</dbReference>
<proteinExistence type="inferred from homology"/>
<name>A0AAF0JHD1_9BASI</name>
<feature type="domain" description="MutL C-terminal dimerisation" evidence="4">
    <location>
        <begin position="751"/>
        <end position="905"/>
    </location>
</feature>
<feature type="region of interest" description="Disordered" evidence="3">
    <location>
        <begin position="368"/>
        <end position="723"/>
    </location>
</feature>
<dbReference type="CDD" id="cd03484">
    <property type="entry name" value="MutL_Trans_hPMS_2_like"/>
    <property type="match status" value="1"/>
</dbReference>
<dbReference type="InterPro" id="IPR042120">
    <property type="entry name" value="MutL_C_dimsub"/>
</dbReference>
<dbReference type="InterPro" id="IPR014762">
    <property type="entry name" value="DNA_mismatch_repair_CS"/>
</dbReference>
<reference evidence="6" key="1">
    <citation type="submission" date="2023-03" db="EMBL/GenBank/DDBJ databases">
        <title>Mating type loci evolution in Malassezia.</title>
        <authorList>
            <person name="Coelho M.A."/>
        </authorList>
    </citation>
    <scope>NUCLEOTIDE SEQUENCE</scope>
    <source>
        <strain evidence="6">CBS 9431</strain>
    </source>
</reference>
<feature type="compositionally biased region" description="Polar residues" evidence="3">
    <location>
        <begin position="423"/>
        <end position="433"/>
    </location>
</feature>
<feature type="compositionally biased region" description="Basic and acidic residues" evidence="3">
    <location>
        <begin position="368"/>
        <end position="387"/>
    </location>
</feature>
<keyword evidence="6" id="KW-0067">ATP-binding</keyword>
<feature type="compositionally biased region" description="Acidic residues" evidence="3">
    <location>
        <begin position="388"/>
        <end position="399"/>
    </location>
</feature>
<dbReference type="Pfam" id="PF01119">
    <property type="entry name" value="DNA_mis_repair"/>
    <property type="match status" value="1"/>
</dbReference>
<feature type="compositionally biased region" description="Acidic residues" evidence="3">
    <location>
        <begin position="534"/>
        <end position="552"/>
    </location>
</feature>
<dbReference type="InterPro" id="IPR014721">
    <property type="entry name" value="Ribsml_uS5_D2-typ_fold_subgr"/>
</dbReference>
<keyword evidence="2" id="KW-0227">DNA damage</keyword>
<dbReference type="InterPro" id="IPR042121">
    <property type="entry name" value="MutL_C_regsub"/>
</dbReference>
<feature type="compositionally biased region" description="Low complexity" evidence="3">
    <location>
        <begin position="706"/>
        <end position="721"/>
    </location>
</feature>
<dbReference type="SUPFAM" id="SSF55874">
    <property type="entry name" value="ATPase domain of HSP90 chaperone/DNA topoisomerase II/histidine kinase"/>
    <property type="match status" value="1"/>
</dbReference>
<dbReference type="SMART" id="SM00853">
    <property type="entry name" value="MutL_C"/>
    <property type="match status" value="1"/>
</dbReference>
<dbReference type="PANTHER" id="PTHR10073:SF52">
    <property type="entry name" value="MISMATCH REPAIR ENDONUCLEASE PMS2"/>
    <property type="match status" value="1"/>
</dbReference>
<dbReference type="CDD" id="cd16926">
    <property type="entry name" value="HATPase_MutL-MLH-PMS-like"/>
    <property type="match status" value="1"/>
</dbReference>
<feature type="domain" description="DNA mismatch repair protein S5" evidence="5">
    <location>
        <begin position="222"/>
        <end position="345"/>
    </location>
</feature>
<dbReference type="GO" id="GO:0061982">
    <property type="term" value="P:meiosis I cell cycle process"/>
    <property type="evidence" value="ECO:0007669"/>
    <property type="project" value="UniProtKB-ARBA"/>
</dbReference>
<dbReference type="InterPro" id="IPR038973">
    <property type="entry name" value="MutL/Mlh/Pms-like"/>
</dbReference>
<feature type="compositionally biased region" description="Acidic residues" evidence="3">
    <location>
        <begin position="567"/>
        <end position="582"/>
    </location>
</feature>
<dbReference type="GO" id="GO:0032389">
    <property type="term" value="C:MutLalpha complex"/>
    <property type="evidence" value="ECO:0007669"/>
    <property type="project" value="TreeGrafter"/>
</dbReference>
<dbReference type="RefSeq" id="XP_060123638.1">
    <property type="nucleotide sequence ID" value="XM_060267655.1"/>
</dbReference>
<dbReference type="GO" id="GO:0030983">
    <property type="term" value="F:mismatched DNA binding"/>
    <property type="evidence" value="ECO:0007669"/>
    <property type="project" value="InterPro"/>
</dbReference>
<dbReference type="Gene3D" id="3.30.1370.100">
    <property type="entry name" value="MutL, C-terminal domain, regulatory subdomain"/>
    <property type="match status" value="1"/>
</dbReference>
<dbReference type="NCBIfam" id="TIGR00585">
    <property type="entry name" value="mutl"/>
    <property type="match status" value="1"/>
</dbReference>
<dbReference type="Proteomes" id="UP001217754">
    <property type="component" value="Chromosome 7"/>
</dbReference>
<dbReference type="GO" id="GO:0005524">
    <property type="term" value="F:ATP binding"/>
    <property type="evidence" value="ECO:0007669"/>
    <property type="project" value="UniProtKB-KW"/>
</dbReference>
<organism evidence="6 7">
    <name type="scientific">Malassezia japonica</name>
    <dbReference type="NCBI Taxonomy" id="223818"/>
    <lineage>
        <taxon>Eukaryota</taxon>
        <taxon>Fungi</taxon>
        <taxon>Dikarya</taxon>
        <taxon>Basidiomycota</taxon>
        <taxon>Ustilaginomycotina</taxon>
        <taxon>Malasseziomycetes</taxon>
        <taxon>Malasseziales</taxon>
        <taxon>Malasseziaceae</taxon>
        <taxon>Malassezia</taxon>
    </lineage>
</organism>
<dbReference type="Gene3D" id="3.30.565.10">
    <property type="entry name" value="Histidine kinase-like ATPase, C-terminal domain"/>
    <property type="match status" value="1"/>
</dbReference>
<dbReference type="InterPro" id="IPR020568">
    <property type="entry name" value="Ribosomal_Su5_D2-typ_SF"/>
</dbReference>
<dbReference type="GO" id="GO:0016887">
    <property type="term" value="F:ATP hydrolysis activity"/>
    <property type="evidence" value="ECO:0007669"/>
    <property type="project" value="InterPro"/>
</dbReference>
<dbReference type="GeneID" id="85227381"/>
<comment type="similarity">
    <text evidence="1">Belongs to the DNA mismatch repair MutL/HexB family.</text>
</comment>
<accession>A0AAF0JHD1</accession>
<dbReference type="FunFam" id="3.30.1370.100:FF:000001">
    <property type="entry name" value="Mismatch repair endonuclease pms1, putative"/>
    <property type="match status" value="1"/>
</dbReference>
<sequence length="955" mass="104148">MATRIAPLARADVQQITSAQVVPDLRAAVKELVENALDAGATSIEVRFKEHGLESIEVLDNGSGIAKENYATLALKHHTSKLSSFDDLQTVTTLGFRGEALSSLCAVAHVQVLTATQSEVPMGTVLEFDGHGALVSSDKKVARQRGTTVTVTELLKQYPVRRKELEKHVKREYNKAHAMLQAYALITPGVRWASSVSFASGKRTTQLALRSASGERYLQANMTALFGAKTTSQLLPMDLAISLEGVPMRLVGLVSKPAIGSGRSSGDRQYFYLNRRPWDASKLAQVFNQVYKTYNIGQYPCVVANLEVATDQYDVNVSPDKRTILVHQEAPLLEAIRDELDAFFAPTRGVLQVHGPGVGDTRAEVLVGEKKDGRGASEEASEVKPDEQEADEQEADEQELSAPVEEPPAPAETDAASEHETRATPSQRTNVMRSTPPPSTAEKRTATPDQRTAKVAKAGLSISTRDASWSPLRQPSKDTPQGTDMRAQFRRAVEKFAMVNADLPQESSSEEDELESDVPSSQSRRRAPVSQDLEYAESEADEREAMDEDIDGTEASTAGKEVREAQEADETVEGQDTLDEAAVDAPALGEDEASNAPDALDQDEAANAHDTLDDEHEAAVQAAEAQNEVDTLDDPRLPDLATDTLPARPSRDTPNDPLFLGDAEDTLDVPAAPSPIPAPASPRPPPAPSSTLCIDMDVLKAHLSDHSSSSSTPPAPSSLLDGAGFDERDIHRASHALERVIQKTDFGDMHIVGQFNLGFIIARRRLPGPGNTAMDDLFIIDQHAADEKFNYERLQRDTRIHSQRLLAPQPLELAPSDELVAAEHADWLKVNGFEISVDEAKAPGKRVHLLSKPVSKDTVFDVHDFEELLFQLREAPSHARIRCSKVRDMLASRACRKSIMVGSALDMRQMRAVVKHMGEIEQPWNCPHGRPTMRHLASLAPSAPSAHPVRWARLP</sequence>
<dbReference type="FunFam" id="3.30.565.10:FF:000017">
    <property type="entry name" value="PMS1 homolog 1, mismatch repair system component"/>
    <property type="match status" value="1"/>
</dbReference>
<feature type="compositionally biased region" description="Low complexity" evidence="3">
    <location>
        <begin position="619"/>
        <end position="629"/>
    </location>
</feature>
<dbReference type="InterPro" id="IPR002099">
    <property type="entry name" value="MutL/Mlh/PMS"/>
</dbReference>
<dbReference type="AlphaFoldDB" id="A0AAF0JHD1"/>
<feature type="compositionally biased region" description="Pro residues" evidence="3">
    <location>
        <begin position="672"/>
        <end position="688"/>
    </location>
</feature>
<evidence type="ECO:0000256" key="1">
    <source>
        <dbReference type="ARBA" id="ARBA00006082"/>
    </source>
</evidence>
<evidence type="ECO:0000313" key="7">
    <source>
        <dbReference type="Proteomes" id="UP001217754"/>
    </source>
</evidence>
<gene>
    <name evidence="6" type="primary">PMS1</name>
    <name evidence="6" type="ORF">MJAP1_003730</name>
</gene>
<dbReference type="Gene3D" id="3.30.230.10">
    <property type="match status" value="1"/>
</dbReference>
<dbReference type="Pfam" id="PF13589">
    <property type="entry name" value="HATPase_c_3"/>
    <property type="match status" value="1"/>
</dbReference>